<dbReference type="EMBL" id="SDAM02000150">
    <property type="protein sequence ID" value="KAH6827398.1"/>
    <property type="molecule type" value="Genomic_DNA"/>
</dbReference>
<sequence length="120" mass="13416">MCELMDGLIKDGVSEDDSGGNWRGEHEIQQSRKDKEAVQIGSDVSDSGLESENYNCEKQSDSDNEEEAFDSESKAIDIKIPIAPNVQIKDFRVAESKDAQLVFVHLKLVRGQFDKLIKQA</sequence>
<name>A0AAD4J560_PERFH</name>
<accession>A0AAD4J560</accession>
<dbReference type="AlphaFoldDB" id="A0AAD4J560"/>
<gene>
    <name evidence="2" type="ORF">C2S53_017953</name>
</gene>
<reference evidence="2 3" key="1">
    <citation type="journal article" date="2021" name="Nat. Commun.">
        <title>Incipient diploidization of the medicinal plant Perilla within 10,000 years.</title>
        <authorList>
            <person name="Zhang Y."/>
            <person name="Shen Q."/>
            <person name="Leng L."/>
            <person name="Zhang D."/>
            <person name="Chen S."/>
            <person name="Shi Y."/>
            <person name="Ning Z."/>
            <person name="Chen S."/>
        </authorList>
    </citation>
    <scope>NUCLEOTIDE SEQUENCE [LARGE SCALE GENOMIC DNA]</scope>
    <source>
        <strain evidence="3">cv. PC099</strain>
    </source>
</reference>
<feature type="compositionally biased region" description="Basic and acidic residues" evidence="1">
    <location>
        <begin position="23"/>
        <end position="37"/>
    </location>
</feature>
<feature type="region of interest" description="Disordered" evidence="1">
    <location>
        <begin position="1"/>
        <end position="72"/>
    </location>
</feature>
<evidence type="ECO:0000313" key="2">
    <source>
        <dbReference type="EMBL" id="KAH6827398.1"/>
    </source>
</evidence>
<feature type="compositionally biased region" description="Polar residues" evidence="1">
    <location>
        <begin position="42"/>
        <end position="57"/>
    </location>
</feature>
<comment type="caution">
    <text evidence="2">The sequence shown here is derived from an EMBL/GenBank/DDBJ whole genome shotgun (WGS) entry which is preliminary data.</text>
</comment>
<keyword evidence="3" id="KW-1185">Reference proteome</keyword>
<dbReference type="Proteomes" id="UP001190926">
    <property type="component" value="Unassembled WGS sequence"/>
</dbReference>
<evidence type="ECO:0000313" key="3">
    <source>
        <dbReference type="Proteomes" id="UP001190926"/>
    </source>
</evidence>
<proteinExistence type="predicted"/>
<protein>
    <submittedName>
        <fullName evidence="2">Uncharacterized protein</fullName>
    </submittedName>
</protein>
<evidence type="ECO:0000256" key="1">
    <source>
        <dbReference type="SAM" id="MobiDB-lite"/>
    </source>
</evidence>
<organism evidence="2 3">
    <name type="scientific">Perilla frutescens var. hirtella</name>
    <name type="common">Perilla citriodora</name>
    <name type="synonym">Perilla setoyensis</name>
    <dbReference type="NCBI Taxonomy" id="608512"/>
    <lineage>
        <taxon>Eukaryota</taxon>
        <taxon>Viridiplantae</taxon>
        <taxon>Streptophyta</taxon>
        <taxon>Embryophyta</taxon>
        <taxon>Tracheophyta</taxon>
        <taxon>Spermatophyta</taxon>
        <taxon>Magnoliopsida</taxon>
        <taxon>eudicotyledons</taxon>
        <taxon>Gunneridae</taxon>
        <taxon>Pentapetalae</taxon>
        <taxon>asterids</taxon>
        <taxon>lamiids</taxon>
        <taxon>Lamiales</taxon>
        <taxon>Lamiaceae</taxon>
        <taxon>Nepetoideae</taxon>
        <taxon>Elsholtzieae</taxon>
        <taxon>Perilla</taxon>
    </lineage>
</organism>